<proteinExistence type="predicted"/>
<protein>
    <recommendedName>
        <fullName evidence="3">Lipoprotein</fullName>
    </recommendedName>
</protein>
<dbReference type="OrthoDB" id="1445262at2"/>
<dbReference type="AlphaFoldDB" id="A0A1B8ZEP1"/>
<dbReference type="Proteomes" id="UP000093432">
    <property type="component" value="Unassembled WGS sequence"/>
</dbReference>
<name>A0A1B8ZEP1_9FLAO</name>
<gene>
    <name evidence="1" type="ORF">BBI00_19215</name>
</gene>
<evidence type="ECO:0008006" key="3">
    <source>
        <dbReference type="Google" id="ProtNLM"/>
    </source>
</evidence>
<dbReference type="RefSeq" id="WP_065400497.1">
    <property type="nucleotide sequence ID" value="NZ_MAYG01000023.1"/>
</dbReference>
<evidence type="ECO:0000313" key="1">
    <source>
        <dbReference type="EMBL" id="OCA69997.1"/>
    </source>
</evidence>
<organism evidence="1 2">
    <name type="scientific">Chryseobacterium arthrosphaerae</name>
    <dbReference type="NCBI Taxonomy" id="651561"/>
    <lineage>
        <taxon>Bacteria</taxon>
        <taxon>Pseudomonadati</taxon>
        <taxon>Bacteroidota</taxon>
        <taxon>Flavobacteriia</taxon>
        <taxon>Flavobacteriales</taxon>
        <taxon>Weeksellaceae</taxon>
        <taxon>Chryseobacterium group</taxon>
        <taxon>Chryseobacterium</taxon>
    </lineage>
</organism>
<accession>A0A1B8ZEP1</accession>
<dbReference type="STRING" id="651561.BBI00_19215"/>
<reference evidence="2" key="1">
    <citation type="submission" date="2016-07" db="EMBL/GenBank/DDBJ databases">
        <authorList>
            <person name="Florea S."/>
            <person name="Webb J.S."/>
            <person name="Jaromczyk J."/>
            <person name="Schardl C.L."/>
        </authorList>
    </citation>
    <scope>NUCLEOTIDE SEQUENCE [LARGE SCALE GENOMIC DNA]</scope>
    <source>
        <strain evidence="2">CC-VM-7</strain>
    </source>
</reference>
<dbReference type="EMBL" id="MAYG01000023">
    <property type="protein sequence ID" value="OCA69997.1"/>
    <property type="molecule type" value="Genomic_DNA"/>
</dbReference>
<sequence length="165" mass="18720">MKTEIIMNYNLMKIYTPLVFTTTAILSFSCVKKEEKADPAQPVIATQPSQKTPVKKEKKYSSCEEFITALVKSSNASALKTFNDPRIRIEEITSEKIVIEIYVSNDISEDPAVQQITDHAVGWLEYFPASEKLQDITADPEEPEILKYDHSVLDQKEIMALCFPN</sequence>
<dbReference type="PROSITE" id="PS51257">
    <property type="entry name" value="PROKAR_LIPOPROTEIN"/>
    <property type="match status" value="1"/>
</dbReference>
<comment type="caution">
    <text evidence="1">The sequence shown here is derived from an EMBL/GenBank/DDBJ whole genome shotgun (WGS) entry which is preliminary data.</text>
</comment>
<evidence type="ECO:0000313" key="2">
    <source>
        <dbReference type="Proteomes" id="UP000093432"/>
    </source>
</evidence>